<reference evidence="1" key="1">
    <citation type="journal article" date="2023" name="Mol. Biol. Evol.">
        <title>Third-Generation Sequencing Reveals the Adaptive Role of the Epigenome in Three Deep-Sea Polychaetes.</title>
        <authorList>
            <person name="Perez M."/>
            <person name="Aroh O."/>
            <person name="Sun Y."/>
            <person name="Lan Y."/>
            <person name="Juniper S.K."/>
            <person name="Young C.R."/>
            <person name="Angers B."/>
            <person name="Qian P.Y."/>
        </authorList>
    </citation>
    <scope>NUCLEOTIDE SEQUENCE</scope>
    <source>
        <strain evidence="1">R07B-5</strain>
    </source>
</reference>
<accession>A0AAD9KKE9</accession>
<organism evidence="1 2">
    <name type="scientific">Ridgeia piscesae</name>
    <name type="common">Tubeworm</name>
    <dbReference type="NCBI Taxonomy" id="27915"/>
    <lineage>
        <taxon>Eukaryota</taxon>
        <taxon>Metazoa</taxon>
        <taxon>Spiralia</taxon>
        <taxon>Lophotrochozoa</taxon>
        <taxon>Annelida</taxon>
        <taxon>Polychaeta</taxon>
        <taxon>Sedentaria</taxon>
        <taxon>Canalipalpata</taxon>
        <taxon>Sabellida</taxon>
        <taxon>Siboglinidae</taxon>
        <taxon>Ridgeia</taxon>
    </lineage>
</organism>
<proteinExistence type="predicted"/>
<comment type="caution">
    <text evidence="1">The sequence shown here is derived from an EMBL/GenBank/DDBJ whole genome shotgun (WGS) entry which is preliminary data.</text>
</comment>
<name>A0AAD9KKE9_RIDPI</name>
<keyword evidence="2" id="KW-1185">Reference proteome</keyword>
<gene>
    <name evidence="1" type="ORF">NP493_892g03006</name>
</gene>
<evidence type="ECO:0000313" key="1">
    <source>
        <dbReference type="EMBL" id="KAK2173224.1"/>
    </source>
</evidence>
<protein>
    <submittedName>
        <fullName evidence="1">Uncharacterized protein</fullName>
    </submittedName>
</protein>
<dbReference type="Proteomes" id="UP001209878">
    <property type="component" value="Unassembled WGS sequence"/>
</dbReference>
<evidence type="ECO:0000313" key="2">
    <source>
        <dbReference type="Proteomes" id="UP001209878"/>
    </source>
</evidence>
<sequence>MLSHYLSLIICVPSSDSTFPSFSPIYSHPKSHPTTFPPNPSLHFPSVTSRPSFSSHHYSTHCPAYLMYIIPSPLIPSPVSSPVIPSSSSNPTSHFIYLIFSACHFTITCSIILLFHHSPSASLYLLIPHLLSFHPLPSSSHPINFSSHHTHISPPLSLLLSRSITSVSLPISVSMAMEIHAIPGVITQLTYYLSLLSRLYCSNNYVYIKSININLKVALCSHIKG</sequence>
<dbReference type="EMBL" id="JAODUO010000892">
    <property type="protein sequence ID" value="KAK2173224.1"/>
    <property type="molecule type" value="Genomic_DNA"/>
</dbReference>
<dbReference type="AlphaFoldDB" id="A0AAD9KKE9"/>